<evidence type="ECO:0000256" key="3">
    <source>
        <dbReference type="ARBA" id="ARBA00022525"/>
    </source>
</evidence>
<evidence type="ECO:0000256" key="4">
    <source>
        <dbReference type="RuleBase" id="RU004262"/>
    </source>
</evidence>
<dbReference type="PANTHER" id="PTHR11610">
    <property type="entry name" value="LIPASE"/>
    <property type="match status" value="1"/>
</dbReference>
<protein>
    <recommendedName>
        <fullName evidence="5">Lipase domain-containing protein</fullName>
    </recommendedName>
</protein>
<evidence type="ECO:0000313" key="6">
    <source>
        <dbReference type="EMBL" id="KAL3268959.1"/>
    </source>
</evidence>
<comment type="subcellular location">
    <subcellularLocation>
        <location evidence="1">Secreted</location>
    </subcellularLocation>
</comment>
<sequence length="386" mass="42832">MMAVDWGIGARGPQYATAAANTELIGRQTGILLQMIIRKGMDPKNIHLIGFSLGAHVAGSASELLKASGYLIGRITGLDAASPLFRSNHLREKHKKLDREDAHFVDVVHTDSSPYATDGFGLWEPIGHVDFFPNGGQDQPGCTDTRGSIVVTSFDKTLTREIACSHIRAWHLFQETLLNKVEGKNNTCEFISYSCPGGLPSFERGHCFPHLDNPKSKLYLDPSYRTEIGKLGEDARGEGVMYLTTRSSSAFCGSQLQASVQVSQKTKPTKGVLQLHLKYLNSSTNFNIKCEVLDFIMTGTVMNGLGVTEYNTLTSDVENIDARLRYVDTEYGEQNNDINHTIYLDRVTVRDMYGNSWQYCGKDTMLNDKMGIEFDSIDIILSKHPC</sequence>
<dbReference type="PANTHER" id="PTHR11610:SF186">
    <property type="entry name" value="FI22312P1"/>
    <property type="match status" value="1"/>
</dbReference>
<evidence type="ECO:0000256" key="2">
    <source>
        <dbReference type="ARBA" id="ARBA00010701"/>
    </source>
</evidence>
<dbReference type="InterPro" id="IPR013818">
    <property type="entry name" value="Lipase"/>
</dbReference>
<dbReference type="PRINTS" id="PR00821">
    <property type="entry name" value="TAGLIPASE"/>
</dbReference>
<dbReference type="Gene3D" id="3.40.50.1820">
    <property type="entry name" value="alpha/beta hydrolase"/>
    <property type="match status" value="1"/>
</dbReference>
<dbReference type="InterPro" id="IPR029058">
    <property type="entry name" value="AB_hydrolase_fold"/>
</dbReference>
<dbReference type="AlphaFoldDB" id="A0ABD2MRA1"/>
<dbReference type="Proteomes" id="UP001516400">
    <property type="component" value="Unassembled WGS sequence"/>
</dbReference>
<evidence type="ECO:0000256" key="1">
    <source>
        <dbReference type="ARBA" id="ARBA00004613"/>
    </source>
</evidence>
<dbReference type="EMBL" id="JABFTP020000021">
    <property type="protein sequence ID" value="KAL3268959.1"/>
    <property type="molecule type" value="Genomic_DNA"/>
</dbReference>
<dbReference type="SUPFAM" id="SSF53474">
    <property type="entry name" value="alpha/beta-Hydrolases"/>
    <property type="match status" value="1"/>
</dbReference>
<gene>
    <name evidence="6" type="ORF">HHI36_008045</name>
</gene>
<proteinExistence type="inferred from homology"/>
<keyword evidence="3" id="KW-0964">Secreted</keyword>
<name>A0ABD2MRA1_9CUCU</name>
<accession>A0ABD2MRA1</accession>
<comment type="caution">
    <text evidence="6">The sequence shown here is derived from an EMBL/GenBank/DDBJ whole genome shotgun (WGS) entry which is preliminary data.</text>
</comment>
<reference evidence="6 7" key="1">
    <citation type="journal article" date="2021" name="BMC Biol.">
        <title>Horizontally acquired antibacterial genes associated with adaptive radiation of ladybird beetles.</title>
        <authorList>
            <person name="Li H.S."/>
            <person name="Tang X.F."/>
            <person name="Huang Y.H."/>
            <person name="Xu Z.Y."/>
            <person name="Chen M.L."/>
            <person name="Du X.Y."/>
            <person name="Qiu B.Y."/>
            <person name="Chen P.T."/>
            <person name="Zhang W."/>
            <person name="Slipinski A."/>
            <person name="Escalona H.E."/>
            <person name="Waterhouse R.M."/>
            <person name="Zwick A."/>
            <person name="Pang H."/>
        </authorList>
    </citation>
    <scope>NUCLEOTIDE SEQUENCE [LARGE SCALE GENOMIC DNA]</scope>
    <source>
        <strain evidence="6">SYSU2018</strain>
    </source>
</reference>
<dbReference type="Pfam" id="PF00151">
    <property type="entry name" value="Lipase"/>
    <property type="match status" value="1"/>
</dbReference>
<comment type="similarity">
    <text evidence="2 4">Belongs to the AB hydrolase superfamily. Lipase family.</text>
</comment>
<dbReference type="InterPro" id="IPR000734">
    <property type="entry name" value="TAG_lipase"/>
</dbReference>
<evidence type="ECO:0000259" key="5">
    <source>
        <dbReference type="Pfam" id="PF00151"/>
    </source>
</evidence>
<organism evidence="6 7">
    <name type="scientific">Cryptolaemus montrouzieri</name>
    <dbReference type="NCBI Taxonomy" id="559131"/>
    <lineage>
        <taxon>Eukaryota</taxon>
        <taxon>Metazoa</taxon>
        <taxon>Ecdysozoa</taxon>
        <taxon>Arthropoda</taxon>
        <taxon>Hexapoda</taxon>
        <taxon>Insecta</taxon>
        <taxon>Pterygota</taxon>
        <taxon>Neoptera</taxon>
        <taxon>Endopterygota</taxon>
        <taxon>Coleoptera</taxon>
        <taxon>Polyphaga</taxon>
        <taxon>Cucujiformia</taxon>
        <taxon>Coccinelloidea</taxon>
        <taxon>Coccinellidae</taxon>
        <taxon>Scymninae</taxon>
        <taxon>Scymnini</taxon>
        <taxon>Cryptolaemus</taxon>
    </lineage>
</organism>
<evidence type="ECO:0000313" key="7">
    <source>
        <dbReference type="Proteomes" id="UP001516400"/>
    </source>
</evidence>
<dbReference type="GO" id="GO:0005576">
    <property type="term" value="C:extracellular region"/>
    <property type="evidence" value="ECO:0007669"/>
    <property type="project" value="UniProtKB-SubCell"/>
</dbReference>
<feature type="domain" description="Lipase" evidence="5">
    <location>
        <begin position="2"/>
        <end position="251"/>
    </location>
</feature>
<keyword evidence="7" id="KW-1185">Reference proteome</keyword>